<dbReference type="GO" id="GO:0017136">
    <property type="term" value="F:histone deacetylase activity, NAD-dependent"/>
    <property type="evidence" value="ECO:0007669"/>
    <property type="project" value="TreeGrafter"/>
</dbReference>
<organism evidence="6 7">
    <name type="scientific">Jeotgalibacillus malaysiensis</name>
    <dbReference type="NCBI Taxonomy" id="1508404"/>
    <lineage>
        <taxon>Bacteria</taxon>
        <taxon>Bacillati</taxon>
        <taxon>Bacillota</taxon>
        <taxon>Bacilli</taxon>
        <taxon>Bacillales</taxon>
        <taxon>Caryophanaceae</taxon>
        <taxon>Jeotgalibacillus</taxon>
    </lineage>
</organism>
<dbReference type="EMBL" id="CP009417">
    <property type="protein sequence ID" value="AJD93340.1"/>
    <property type="molecule type" value="Genomic_DNA"/>
</dbReference>
<keyword evidence="2 6" id="KW-0808">Transferase</keyword>
<dbReference type="Gene3D" id="3.30.1600.10">
    <property type="entry name" value="SIR2/SIRT2 'Small Domain"/>
    <property type="match status" value="1"/>
</dbReference>
<dbReference type="Proteomes" id="UP000031449">
    <property type="component" value="Plasmid unnamed"/>
</dbReference>
<dbReference type="InterPro" id="IPR029035">
    <property type="entry name" value="DHS-like_NAD/FAD-binding_dom"/>
</dbReference>
<dbReference type="InterPro" id="IPR026591">
    <property type="entry name" value="Sirtuin_cat_small_dom_sf"/>
</dbReference>
<dbReference type="GO" id="GO:0016757">
    <property type="term" value="F:glycosyltransferase activity"/>
    <property type="evidence" value="ECO:0007669"/>
    <property type="project" value="UniProtKB-KW"/>
</dbReference>
<keyword evidence="7" id="KW-1185">Reference proteome</keyword>
<feature type="binding site" evidence="4">
    <location>
        <position position="154"/>
    </location>
    <ligand>
        <name>Zn(2+)</name>
        <dbReference type="ChEBI" id="CHEBI:29105"/>
    </ligand>
</feature>
<dbReference type="OrthoDB" id="9800582at2"/>
<sequence>MKDTCTNNKQLNIVVLTGAGVSTDSGIPDFRGKEGVWNKEGNPEAIITRSYFMGYPKLFWAQYKELFKEKLTMNHQPNRVHELVKELETVGKVTVLTQNIDSLHQLAGSEHVLEMHGSYQTASCPKCKLAYDVNHINSNDIPRCTRINKKGNVCNFILKPDVVLFGDTIRHWKEAEAVLESADLCLILGTSLRVKPFNTLPELAKDNGARLVFINNEGTEFDELMDEIHLGHIDEGLERVLQAFKNDEERDMWK</sequence>
<dbReference type="InterPro" id="IPR026590">
    <property type="entry name" value="Ssirtuin_cat_dom"/>
</dbReference>
<dbReference type="GO" id="GO:0070403">
    <property type="term" value="F:NAD+ binding"/>
    <property type="evidence" value="ECO:0007669"/>
    <property type="project" value="InterPro"/>
</dbReference>
<feature type="binding site" evidence="4">
    <location>
        <position position="127"/>
    </location>
    <ligand>
        <name>Zn(2+)</name>
        <dbReference type="ChEBI" id="CHEBI:29105"/>
    </ligand>
</feature>
<protein>
    <recommendedName>
        <fullName evidence="1">protein acetyllysine N-acetyltransferase</fullName>
        <ecNumber evidence="1">2.3.1.286</ecNumber>
    </recommendedName>
</protein>
<evidence type="ECO:0000259" key="5">
    <source>
        <dbReference type="PROSITE" id="PS50305"/>
    </source>
</evidence>
<gene>
    <name evidence="6" type="ORF">JMA_40220</name>
</gene>
<evidence type="ECO:0000256" key="2">
    <source>
        <dbReference type="ARBA" id="ARBA00022679"/>
    </source>
</evidence>
<feature type="binding site" evidence="4">
    <location>
        <position position="124"/>
    </location>
    <ligand>
        <name>Zn(2+)</name>
        <dbReference type="ChEBI" id="CHEBI:29105"/>
    </ligand>
</feature>
<keyword evidence="6" id="KW-0614">Plasmid</keyword>
<dbReference type="CDD" id="cd01407">
    <property type="entry name" value="SIR2-fam"/>
    <property type="match status" value="1"/>
</dbReference>
<dbReference type="BioCyc" id="JESP1508404:G14D9-13306-MONOMER"/>
<feature type="domain" description="Deacetylase sirtuin-type" evidence="5">
    <location>
        <begin position="1"/>
        <end position="254"/>
    </location>
</feature>
<keyword evidence="4" id="KW-0862">Zinc</keyword>
<dbReference type="PANTHER" id="PTHR11085">
    <property type="entry name" value="NAD-DEPENDENT PROTEIN DEACYLASE SIRTUIN-5, MITOCHONDRIAL-RELATED"/>
    <property type="match status" value="1"/>
</dbReference>
<dbReference type="InterPro" id="IPR003000">
    <property type="entry name" value="Sirtuin"/>
</dbReference>
<reference evidence="6 7" key="1">
    <citation type="submission" date="2014-08" db="EMBL/GenBank/DDBJ databases">
        <title>Complete genome of a marine bacteria Jeotgalibacillus malaysiensis.</title>
        <authorList>
            <person name="Yaakop A.S."/>
            <person name="Chan K.-G."/>
            <person name="Goh K.M."/>
        </authorList>
    </citation>
    <scope>NUCLEOTIDE SEQUENCE [LARGE SCALE GENOMIC DNA]</scope>
    <source>
        <strain evidence="6 7">D5</strain>
        <plasmid evidence="7">Plasmid</plasmid>
    </source>
</reference>
<keyword evidence="6" id="KW-0328">Glycosyltransferase</keyword>
<feature type="active site" description="Proton acceptor" evidence="4">
    <location>
        <position position="116"/>
    </location>
</feature>
<evidence type="ECO:0000256" key="3">
    <source>
        <dbReference type="ARBA" id="ARBA00023027"/>
    </source>
</evidence>
<feature type="binding site" evidence="4">
    <location>
        <position position="144"/>
    </location>
    <ligand>
        <name>Zn(2+)</name>
        <dbReference type="ChEBI" id="CHEBI:29105"/>
    </ligand>
</feature>
<accession>A0A0B5AT41</accession>
<dbReference type="SUPFAM" id="SSF52467">
    <property type="entry name" value="DHS-like NAD/FAD-binding domain"/>
    <property type="match status" value="1"/>
</dbReference>
<evidence type="ECO:0000313" key="7">
    <source>
        <dbReference type="Proteomes" id="UP000031449"/>
    </source>
</evidence>
<name>A0A0B5AT41_9BACL</name>
<dbReference type="NCBIfam" id="NF001754">
    <property type="entry name" value="PRK00481.1-4"/>
    <property type="match status" value="1"/>
</dbReference>
<dbReference type="HOGENOM" id="CLU_023643_3_0_9"/>
<dbReference type="AlphaFoldDB" id="A0A0B5AT41"/>
<evidence type="ECO:0000256" key="4">
    <source>
        <dbReference type="PROSITE-ProRule" id="PRU00236"/>
    </source>
</evidence>
<proteinExistence type="predicted"/>
<evidence type="ECO:0000313" key="6">
    <source>
        <dbReference type="EMBL" id="AJD93340.1"/>
    </source>
</evidence>
<dbReference type="Gene3D" id="3.40.50.1220">
    <property type="entry name" value="TPP-binding domain"/>
    <property type="match status" value="1"/>
</dbReference>
<dbReference type="EC" id="2.3.1.286" evidence="1"/>
<dbReference type="Pfam" id="PF02146">
    <property type="entry name" value="SIR2"/>
    <property type="match status" value="1"/>
</dbReference>
<dbReference type="PANTHER" id="PTHR11085:SF4">
    <property type="entry name" value="NAD-DEPENDENT PROTEIN DEACYLASE"/>
    <property type="match status" value="1"/>
</dbReference>
<geneLocation type="plasmid" evidence="7"/>
<keyword evidence="4" id="KW-0479">Metal-binding</keyword>
<dbReference type="GO" id="GO:0046872">
    <property type="term" value="F:metal ion binding"/>
    <property type="evidence" value="ECO:0007669"/>
    <property type="project" value="UniProtKB-KW"/>
</dbReference>
<dbReference type="InterPro" id="IPR050134">
    <property type="entry name" value="NAD-dep_sirtuin_deacylases"/>
</dbReference>
<evidence type="ECO:0000256" key="1">
    <source>
        <dbReference type="ARBA" id="ARBA00012928"/>
    </source>
</evidence>
<dbReference type="KEGG" id="jeo:JMA_40220"/>
<dbReference type="PROSITE" id="PS50305">
    <property type="entry name" value="SIRTUIN"/>
    <property type="match status" value="1"/>
</dbReference>
<keyword evidence="3" id="KW-0520">NAD</keyword>